<keyword evidence="2" id="KW-0812">Transmembrane</keyword>
<dbReference type="Proteomes" id="UP000532273">
    <property type="component" value="Unassembled WGS sequence"/>
</dbReference>
<evidence type="ECO:0008006" key="7">
    <source>
        <dbReference type="Google" id="ProtNLM"/>
    </source>
</evidence>
<evidence type="ECO:0000313" key="3">
    <source>
        <dbReference type="EMBL" id="GGH19086.1"/>
    </source>
</evidence>
<reference evidence="6" key="2">
    <citation type="journal article" date="2019" name="Int. J. Syst. Evol. Microbiol.">
        <title>The Global Catalogue of Microorganisms (GCM) 10K type strain sequencing project: providing services to taxonomists for standard genome sequencing and annotation.</title>
        <authorList>
            <consortium name="The Broad Institute Genomics Platform"/>
            <consortium name="The Broad Institute Genome Sequencing Center for Infectious Disease"/>
            <person name="Wu L."/>
            <person name="Ma J."/>
        </authorList>
    </citation>
    <scope>NUCLEOTIDE SEQUENCE [LARGE SCALE GENOMIC DNA]</scope>
    <source>
        <strain evidence="6">CGMCC 1.15287</strain>
    </source>
</reference>
<evidence type="ECO:0000256" key="1">
    <source>
        <dbReference type="SAM" id="MobiDB-lite"/>
    </source>
</evidence>
<evidence type="ECO:0000256" key="2">
    <source>
        <dbReference type="SAM" id="Phobius"/>
    </source>
</evidence>
<sequence length="438" mass="45945">MAKIYVPDQTYLVCSDGMSKQQLKVGSQSTIKIVGGRLAGTIDDRMGGNFNCAKMVVAGAIIGAIVAGLIAAATVATGGVAGALIIGAIAAGGAAGGAALGLGAGFMPCICALLTSGSDWAPVHPKVLIEKKKALIESSKVSCFFGGQVMIFYSEKAADEAIDLKRKKTLADVGLVMASAFVAGGAFQGIVGAFSTGSTILATFGKVALGEYVGLTLLGGAGAYGADFVLSKTKEGAYEYAGVKDQIDGYETDITVINQQIAKHEPYTSETALDQGTKGIDATGKGHEVSKQNISGSNTYVSQDYARLNDIEEYGQTRTYSSVDPNAIQGNNPQRETSYNQNSHFSDETGSYSDGQVQHVTTNNQWSRLSRSNAMKGIGQGATNTFKDYKGFLLGLIPDLYKYITNPFVKDEIQDYIKAMVNDEAKAKAGINVIETDI</sequence>
<evidence type="ECO:0000313" key="4">
    <source>
        <dbReference type="EMBL" id="MBB4110641.1"/>
    </source>
</evidence>
<dbReference type="EMBL" id="BMHZ01000005">
    <property type="protein sequence ID" value="GGH19086.1"/>
    <property type="molecule type" value="Genomic_DNA"/>
</dbReference>
<feature type="region of interest" description="Disordered" evidence="1">
    <location>
        <begin position="318"/>
        <end position="343"/>
    </location>
</feature>
<dbReference type="AlphaFoldDB" id="A0A7W6KH01"/>
<feature type="transmembrane region" description="Helical" evidence="2">
    <location>
        <begin position="55"/>
        <end position="75"/>
    </location>
</feature>
<evidence type="ECO:0000313" key="5">
    <source>
        <dbReference type="Proteomes" id="UP000532273"/>
    </source>
</evidence>
<dbReference type="RefSeq" id="WP_183768667.1">
    <property type="nucleotide sequence ID" value="NZ_BMHZ01000005.1"/>
</dbReference>
<organism evidence="4 5">
    <name type="scientific">Pedobacter zeae</name>
    <dbReference type="NCBI Taxonomy" id="1737356"/>
    <lineage>
        <taxon>Bacteria</taxon>
        <taxon>Pseudomonadati</taxon>
        <taxon>Bacteroidota</taxon>
        <taxon>Sphingobacteriia</taxon>
        <taxon>Sphingobacteriales</taxon>
        <taxon>Sphingobacteriaceae</taxon>
        <taxon>Pedobacter</taxon>
    </lineage>
</organism>
<keyword evidence="6" id="KW-1185">Reference proteome</keyword>
<dbReference type="Pfam" id="PF14107">
    <property type="entry name" value="DUF4280"/>
    <property type="match status" value="1"/>
</dbReference>
<gene>
    <name evidence="3" type="ORF">GCM10007422_43700</name>
    <name evidence="4" type="ORF">GGQ60_004681</name>
</gene>
<protein>
    <recommendedName>
        <fullName evidence="7">DUF4280 domain-containing protein</fullName>
    </recommendedName>
</protein>
<dbReference type="Proteomes" id="UP000642938">
    <property type="component" value="Unassembled WGS sequence"/>
</dbReference>
<feature type="transmembrane region" description="Helical" evidence="2">
    <location>
        <begin position="81"/>
        <end position="114"/>
    </location>
</feature>
<keyword evidence="2" id="KW-1133">Transmembrane helix</keyword>
<name>A0A7W6KH01_9SPHI</name>
<reference evidence="4 5" key="3">
    <citation type="submission" date="2020-08" db="EMBL/GenBank/DDBJ databases">
        <title>Genomic Encyclopedia of Type Strains, Phase IV (KMG-IV): sequencing the most valuable type-strain genomes for metagenomic binning, comparative biology and taxonomic classification.</title>
        <authorList>
            <person name="Goeker M."/>
        </authorList>
    </citation>
    <scope>NUCLEOTIDE SEQUENCE [LARGE SCALE GENOMIC DNA]</scope>
    <source>
        <strain evidence="4 5">DSM 100774</strain>
    </source>
</reference>
<reference evidence="3" key="4">
    <citation type="submission" date="2024-05" db="EMBL/GenBank/DDBJ databases">
        <authorList>
            <person name="Sun Q."/>
            <person name="Zhou Y."/>
        </authorList>
    </citation>
    <scope>NUCLEOTIDE SEQUENCE</scope>
    <source>
        <strain evidence="3">CGMCC 1.15287</strain>
    </source>
</reference>
<keyword evidence="2" id="KW-0472">Membrane</keyword>
<reference evidence="3" key="1">
    <citation type="journal article" date="2014" name="Int. J. Syst. Evol. Microbiol.">
        <title>Complete genome of a new Firmicutes species belonging to the dominant human colonic microbiota ('Ruminococcus bicirculans') reveals two chromosomes and a selective capacity to utilize plant glucans.</title>
        <authorList>
            <consortium name="NISC Comparative Sequencing Program"/>
            <person name="Wegmann U."/>
            <person name="Louis P."/>
            <person name="Goesmann A."/>
            <person name="Henrissat B."/>
            <person name="Duncan S.H."/>
            <person name="Flint H.J."/>
        </authorList>
    </citation>
    <scope>NUCLEOTIDE SEQUENCE</scope>
    <source>
        <strain evidence="3">CGMCC 1.15287</strain>
    </source>
</reference>
<proteinExistence type="predicted"/>
<dbReference type="EMBL" id="JACIEF010000005">
    <property type="protein sequence ID" value="MBB4110641.1"/>
    <property type="molecule type" value="Genomic_DNA"/>
</dbReference>
<feature type="transmembrane region" description="Helical" evidence="2">
    <location>
        <begin position="173"/>
        <end position="194"/>
    </location>
</feature>
<accession>A0A7W6KH01</accession>
<evidence type="ECO:0000313" key="6">
    <source>
        <dbReference type="Proteomes" id="UP000642938"/>
    </source>
</evidence>
<dbReference type="InterPro" id="IPR025460">
    <property type="entry name" value="DUF4280"/>
</dbReference>
<comment type="caution">
    <text evidence="4">The sequence shown here is derived from an EMBL/GenBank/DDBJ whole genome shotgun (WGS) entry which is preliminary data.</text>
</comment>